<feature type="compositionally biased region" description="Basic residues" evidence="1">
    <location>
        <begin position="94"/>
        <end position="105"/>
    </location>
</feature>
<comment type="caution">
    <text evidence="2">The sequence shown here is derived from an EMBL/GenBank/DDBJ whole genome shotgun (WGS) entry which is preliminary data.</text>
</comment>
<sequence length="116" mass="12334">MASFLPQLGETELHCKGVGDENTSIRGESSPLVQKSGAICVGVSGSSEIGKEVANDAAILPTELPVIDPSNPENDEQLVEVAIQPGSFEQKVVQQRRKFTPKKSKTAISSVPEDMV</sequence>
<dbReference type="Proteomes" id="UP000325081">
    <property type="component" value="Unassembled WGS sequence"/>
</dbReference>
<accession>A0A5A7QTY0</accession>
<organism evidence="2 3">
    <name type="scientific">Striga asiatica</name>
    <name type="common">Asiatic witchweed</name>
    <name type="synonym">Buchnera asiatica</name>
    <dbReference type="NCBI Taxonomy" id="4170"/>
    <lineage>
        <taxon>Eukaryota</taxon>
        <taxon>Viridiplantae</taxon>
        <taxon>Streptophyta</taxon>
        <taxon>Embryophyta</taxon>
        <taxon>Tracheophyta</taxon>
        <taxon>Spermatophyta</taxon>
        <taxon>Magnoliopsida</taxon>
        <taxon>eudicotyledons</taxon>
        <taxon>Gunneridae</taxon>
        <taxon>Pentapetalae</taxon>
        <taxon>asterids</taxon>
        <taxon>lamiids</taxon>
        <taxon>Lamiales</taxon>
        <taxon>Orobanchaceae</taxon>
        <taxon>Buchnereae</taxon>
        <taxon>Striga</taxon>
    </lineage>
</organism>
<gene>
    <name evidence="2" type="ORF">STAS_25590</name>
</gene>
<feature type="region of interest" description="Disordered" evidence="1">
    <location>
        <begin position="92"/>
        <end position="116"/>
    </location>
</feature>
<evidence type="ECO:0000256" key="1">
    <source>
        <dbReference type="SAM" id="MobiDB-lite"/>
    </source>
</evidence>
<proteinExistence type="predicted"/>
<reference evidence="3" key="1">
    <citation type="journal article" date="2019" name="Curr. Biol.">
        <title>Genome Sequence of Striga asiatica Provides Insight into the Evolution of Plant Parasitism.</title>
        <authorList>
            <person name="Yoshida S."/>
            <person name="Kim S."/>
            <person name="Wafula E.K."/>
            <person name="Tanskanen J."/>
            <person name="Kim Y.M."/>
            <person name="Honaas L."/>
            <person name="Yang Z."/>
            <person name="Spallek T."/>
            <person name="Conn C.E."/>
            <person name="Ichihashi Y."/>
            <person name="Cheong K."/>
            <person name="Cui S."/>
            <person name="Der J.P."/>
            <person name="Gundlach H."/>
            <person name="Jiao Y."/>
            <person name="Hori C."/>
            <person name="Ishida J.K."/>
            <person name="Kasahara H."/>
            <person name="Kiba T."/>
            <person name="Kim M.S."/>
            <person name="Koo N."/>
            <person name="Laohavisit A."/>
            <person name="Lee Y.H."/>
            <person name="Lumba S."/>
            <person name="McCourt P."/>
            <person name="Mortimer J.C."/>
            <person name="Mutuku J.M."/>
            <person name="Nomura T."/>
            <person name="Sasaki-Sekimoto Y."/>
            <person name="Seto Y."/>
            <person name="Wang Y."/>
            <person name="Wakatake T."/>
            <person name="Sakakibara H."/>
            <person name="Demura T."/>
            <person name="Yamaguchi S."/>
            <person name="Yoneyama K."/>
            <person name="Manabe R.I."/>
            <person name="Nelson D.C."/>
            <person name="Schulman A.H."/>
            <person name="Timko M.P."/>
            <person name="dePamphilis C.W."/>
            <person name="Choi D."/>
            <person name="Shirasu K."/>
        </authorList>
    </citation>
    <scope>NUCLEOTIDE SEQUENCE [LARGE SCALE GENOMIC DNA]</scope>
    <source>
        <strain evidence="3">cv. UVA1</strain>
    </source>
</reference>
<dbReference type="EMBL" id="BKCP01008292">
    <property type="protein sequence ID" value="GER48426.1"/>
    <property type="molecule type" value="Genomic_DNA"/>
</dbReference>
<keyword evidence="3" id="KW-1185">Reference proteome</keyword>
<name>A0A5A7QTY0_STRAF</name>
<evidence type="ECO:0000313" key="2">
    <source>
        <dbReference type="EMBL" id="GER48426.1"/>
    </source>
</evidence>
<dbReference type="AlphaFoldDB" id="A0A5A7QTY0"/>
<evidence type="ECO:0000313" key="3">
    <source>
        <dbReference type="Proteomes" id="UP000325081"/>
    </source>
</evidence>
<protein>
    <submittedName>
        <fullName evidence="2">4-hydroxy-3-methylbut-2-enyl diphosphatereductase</fullName>
    </submittedName>
</protein>